<feature type="signal peptide" evidence="1">
    <location>
        <begin position="1"/>
        <end position="19"/>
    </location>
</feature>
<evidence type="ECO:0000256" key="1">
    <source>
        <dbReference type="SAM" id="SignalP"/>
    </source>
</evidence>
<keyword evidence="1" id="KW-0732">Signal</keyword>
<reference evidence="2" key="1">
    <citation type="journal article" date="2016" name="Ticks Tick Borne Dis.">
        <title>De novo assembly and annotation of the salivary gland transcriptome of Rhipicephalus appendiculatus male and female ticks during blood feeding.</title>
        <authorList>
            <person name="de Castro M.H."/>
            <person name="de Klerk D."/>
            <person name="Pienaar R."/>
            <person name="Latif A.A."/>
            <person name="Rees D.J."/>
            <person name="Mans B.J."/>
        </authorList>
    </citation>
    <scope>NUCLEOTIDE SEQUENCE</scope>
    <source>
        <tissue evidence="2">Salivary glands</tissue>
    </source>
</reference>
<accession>A0A131YF15</accession>
<protein>
    <recommendedName>
        <fullName evidence="3">Secreted protein</fullName>
    </recommendedName>
</protein>
<dbReference type="AlphaFoldDB" id="A0A131YF15"/>
<sequence length="129" mass="14382">MTEPWMALIIILWFSDVKPQISLVAMASCCQIQGVDTRNIIKTIFLTCEKAEGHRPDVALVPLFRCLLPVRIQQSQVESLATVLTLCLWQIISVCPCVQNNIFVLGVLSSSAVGKRLRQPQVEASKPYN</sequence>
<proteinExistence type="predicted"/>
<dbReference type="EMBL" id="GEDV01012046">
    <property type="protein sequence ID" value="JAP76511.1"/>
    <property type="molecule type" value="Transcribed_RNA"/>
</dbReference>
<evidence type="ECO:0008006" key="3">
    <source>
        <dbReference type="Google" id="ProtNLM"/>
    </source>
</evidence>
<feature type="chain" id="PRO_5007284980" description="Secreted protein" evidence="1">
    <location>
        <begin position="20"/>
        <end position="129"/>
    </location>
</feature>
<evidence type="ECO:0000313" key="2">
    <source>
        <dbReference type="EMBL" id="JAP76511.1"/>
    </source>
</evidence>
<organism evidence="2">
    <name type="scientific">Rhipicephalus appendiculatus</name>
    <name type="common">Brown ear tick</name>
    <dbReference type="NCBI Taxonomy" id="34631"/>
    <lineage>
        <taxon>Eukaryota</taxon>
        <taxon>Metazoa</taxon>
        <taxon>Ecdysozoa</taxon>
        <taxon>Arthropoda</taxon>
        <taxon>Chelicerata</taxon>
        <taxon>Arachnida</taxon>
        <taxon>Acari</taxon>
        <taxon>Parasitiformes</taxon>
        <taxon>Ixodida</taxon>
        <taxon>Ixodoidea</taxon>
        <taxon>Ixodidae</taxon>
        <taxon>Rhipicephalinae</taxon>
        <taxon>Rhipicephalus</taxon>
        <taxon>Rhipicephalus</taxon>
    </lineage>
</organism>
<name>A0A131YF15_RHIAP</name>